<feature type="region of interest" description="Disordered" evidence="1">
    <location>
        <begin position="711"/>
        <end position="736"/>
    </location>
</feature>
<dbReference type="PANTHER" id="PTHR12752">
    <property type="entry name" value="PHOSPHOINOSITOL 3-PHOSPHATE-BINDING PROTEIN"/>
    <property type="match status" value="1"/>
</dbReference>
<feature type="compositionally biased region" description="Polar residues" evidence="1">
    <location>
        <begin position="985"/>
        <end position="1006"/>
    </location>
</feature>
<name>A0A8C1IIL2_CYPCA</name>
<reference evidence="3" key="2">
    <citation type="submission" date="2025-09" db="UniProtKB">
        <authorList>
            <consortium name="Ensembl"/>
        </authorList>
    </citation>
    <scope>IDENTIFICATION</scope>
</reference>
<dbReference type="PROSITE" id="PS50003">
    <property type="entry name" value="PH_DOMAIN"/>
    <property type="match status" value="1"/>
</dbReference>
<feature type="compositionally biased region" description="Basic and acidic residues" evidence="1">
    <location>
        <begin position="579"/>
        <end position="589"/>
    </location>
</feature>
<feature type="compositionally biased region" description="Polar residues" evidence="1">
    <location>
        <begin position="936"/>
        <end position="959"/>
    </location>
</feature>
<organism evidence="3 4">
    <name type="scientific">Cyprinus carpio</name>
    <name type="common">Common carp</name>
    <dbReference type="NCBI Taxonomy" id="7962"/>
    <lineage>
        <taxon>Eukaryota</taxon>
        <taxon>Metazoa</taxon>
        <taxon>Chordata</taxon>
        <taxon>Craniata</taxon>
        <taxon>Vertebrata</taxon>
        <taxon>Euteleostomi</taxon>
        <taxon>Actinopterygii</taxon>
        <taxon>Neopterygii</taxon>
        <taxon>Teleostei</taxon>
        <taxon>Ostariophysi</taxon>
        <taxon>Cypriniformes</taxon>
        <taxon>Cyprinidae</taxon>
        <taxon>Cyprininae</taxon>
        <taxon>Cyprinus</taxon>
    </lineage>
</organism>
<feature type="region of interest" description="Disordered" evidence="1">
    <location>
        <begin position="569"/>
        <end position="589"/>
    </location>
</feature>
<feature type="region of interest" description="Disordered" evidence="1">
    <location>
        <begin position="895"/>
        <end position="922"/>
    </location>
</feature>
<feature type="region of interest" description="Disordered" evidence="1">
    <location>
        <begin position="620"/>
        <end position="649"/>
    </location>
</feature>
<feature type="domain" description="PH" evidence="2">
    <location>
        <begin position="86"/>
        <end position="185"/>
    </location>
</feature>
<feature type="region of interest" description="Disordered" evidence="1">
    <location>
        <begin position="767"/>
        <end position="795"/>
    </location>
</feature>
<feature type="compositionally biased region" description="Polar residues" evidence="1">
    <location>
        <begin position="569"/>
        <end position="578"/>
    </location>
</feature>
<dbReference type="FunFam" id="2.30.29.30:FF:000083">
    <property type="entry name" value="Pleckstrin homology domain-containing family A member 5"/>
    <property type="match status" value="1"/>
</dbReference>
<dbReference type="SUPFAM" id="SSF50729">
    <property type="entry name" value="PH domain-like"/>
    <property type="match status" value="1"/>
</dbReference>
<evidence type="ECO:0000313" key="4">
    <source>
        <dbReference type="Proteomes" id="UP000694427"/>
    </source>
</evidence>
<feature type="compositionally biased region" description="Polar residues" evidence="1">
    <location>
        <begin position="620"/>
        <end position="644"/>
    </location>
</feature>
<dbReference type="Gene3D" id="2.30.29.30">
    <property type="entry name" value="Pleckstrin-homology domain (PH domain)/Phosphotyrosine-binding domain (PTB)"/>
    <property type="match status" value="1"/>
</dbReference>
<dbReference type="Proteomes" id="UP000694427">
    <property type="component" value="Unplaced"/>
</dbReference>
<dbReference type="CDD" id="cd13248">
    <property type="entry name" value="PH_PEPP1_2_3"/>
    <property type="match status" value="1"/>
</dbReference>
<dbReference type="InterPro" id="IPR040392">
    <property type="entry name" value="PKHA4-7_PH"/>
</dbReference>
<feature type="compositionally biased region" description="Basic and acidic residues" evidence="1">
    <location>
        <begin position="1008"/>
        <end position="1020"/>
    </location>
</feature>
<dbReference type="InterPro" id="IPR011993">
    <property type="entry name" value="PH-like_dom_sf"/>
</dbReference>
<sequence length="1066" mass="121410">MKEGLSLRNDCVERLSLRGRRNAECTMTLEVAVGYRKQTRMEDQDRVSQASSSATVSFLPIRDKCHEKVQTFGKRCQAAKRDPNCPVVIRGWLNKRDSTGLKLWKRRWFVLSNYCLYYYKDSREDSVLGSIPLPSYRILYCSPRECRNRKYAFKVVHEGMRPYIMSAETQEDMLGWVRALSQSASMEADDFINRRCASFQDFTQMGDNTETMELQHTPMFPQQNAQTTTKLSRVQTEPNLLDQDMMGIKMKTPELRGRHESKPIAPEATECSQSLLNADEEPFCFLHPKAAFKQPPFPREQYGSPCHSNMGRADGWPLDNCSSAPMSPCIYTERGPLLDKSEFPCSVCYCSNYRTAEHMPMCKAGKSDIIMEREIQPIRDLENDTDVVLTRLCGCDKLLLSVSMQLAQLQADKKSIEYALEIKWLGMEDRLPGVQEVSQKALLQEELVTLRARICDLSSEMDKLWSDYERMESELSVFHSHLQHILHFGTPQEQIQAQRQLWMMEDILCGLRVNKNRFMALLGLQRQGVPQPKPVSYFEGELGGLNMEYVTEAEQQDYMKIHQSYKKWTQDSPANDSRTSTEHEASHEPLRLTRVVTSTLPTSLIAERIFVDDPYPEQPQQITLQSGLRSSQRSTAKKPSTTLHETADKNRHLHWADGQEEMQQKKPAQNHNCRAREKALADRKAWTNHQQELEPGALCLTNSESDCDAAVSSQKCQTKPRHKDTRDRSMSSTRGHFRDDIHPLKLITASDKETDVQKYTADSAVVNLNNGHSGDRRRFKSHSSESANPIMPQCGDAKVHNEFKDKTSQQSSRNDIIVIESHSINHISTLTVFKGHQGNNQMHKSLKKNRSSDRQKYSVSANMKSECFPSNNRQCELVPVCVHDAKPQESLLPVENQQQGQGTNQMPNKPVEGDSGRSQSPKTMAHLCQAYGIQEMPNQSPDTQPITISDNQLTPTSDQSKPELCIYEEIQFSPPRSEDVEENQKNQTTGDEMQPSNLTVNESGPTHTEVKGEYRTKNTEKSQPGSDVTCKRGKKLKVYSSLKKSSVINHKVQDCRPRITMLSTSL</sequence>
<dbReference type="Pfam" id="PF25541">
    <property type="entry name" value="TBCA_PH"/>
    <property type="match status" value="1"/>
</dbReference>
<dbReference type="SMART" id="SM00233">
    <property type="entry name" value="PH"/>
    <property type="match status" value="1"/>
</dbReference>
<dbReference type="InterPro" id="IPR001849">
    <property type="entry name" value="PH_domain"/>
</dbReference>
<protein>
    <submittedName>
        <fullName evidence="3">Si:ch211-234p6.5</fullName>
    </submittedName>
</protein>
<feature type="region of interest" description="Disordered" evidence="1">
    <location>
        <begin position="935"/>
        <end position="1029"/>
    </location>
</feature>
<feature type="compositionally biased region" description="Polar residues" evidence="1">
    <location>
        <begin position="895"/>
        <end position="907"/>
    </location>
</feature>
<evidence type="ECO:0000259" key="2">
    <source>
        <dbReference type="PROSITE" id="PS50003"/>
    </source>
</evidence>
<evidence type="ECO:0000256" key="1">
    <source>
        <dbReference type="SAM" id="MobiDB-lite"/>
    </source>
</evidence>
<accession>A0A8C1IIL2</accession>
<reference evidence="3" key="1">
    <citation type="submission" date="2025-08" db="UniProtKB">
        <authorList>
            <consortium name="Ensembl"/>
        </authorList>
    </citation>
    <scope>IDENTIFICATION</scope>
</reference>
<dbReference type="Ensembl" id="ENSCCRT00010019810.1">
    <property type="protein sequence ID" value="ENSCCRP00010018181.1"/>
    <property type="gene ID" value="ENSCCRG00010007751.1"/>
</dbReference>
<dbReference type="AlphaFoldDB" id="A0A8C1IIL2"/>
<keyword evidence="4" id="KW-1185">Reference proteome</keyword>
<proteinExistence type="predicted"/>
<dbReference type="Pfam" id="PF00169">
    <property type="entry name" value="PH"/>
    <property type="match status" value="1"/>
</dbReference>
<dbReference type="PANTHER" id="PTHR12752:SF7">
    <property type="entry name" value="PLECKSTRIN HOMOLOGY DOMAIN-CONTAINING FAMILY A MEMBER 4"/>
    <property type="match status" value="1"/>
</dbReference>
<dbReference type="InterPro" id="IPR057971">
    <property type="entry name" value="PKHA4-7_TBCA"/>
</dbReference>
<evidence type="ECO:0000313" key="3">
    <source>
        <dbReference type="Ensembl" id="ENSCCRP00010018181.1"/>
    </source>
</evidence>